<keyword evidence="5" id="KW-0410">Iron transport</keyword>
<keyword evidence="9" id="KW-0458">Lysosome</keyword>
<feature type="compositionally biased region" description="Polar residues" evidence="10">
    <location>
        <begin position="338"/>
        <end position="349"/>
    </location>
</feature>
<keyword evidence="7 11" id="KW-1133">Transmembrane helix</keyword>
<feature type="compositionally biased region" description="Basic and acidic residues" evidence="10">
    <location>
        <begin position="1318"/>
        <end position="1335"/>
    </location>
</feature>
<comment type="caution">
    <text evidence="12">The sequence shown here is derived from an EMBL/GenBank/DDBJ whole genome shotgun (WGS) entry which is preliminary data.</text>
</comment>
<dbReference type="GO" id="GO:0031902">
    <property type="term" value="C:late endosome membrane"/>
    <property type="evidence" value="ECO:0007669"/>
    <property type="project" value="UniProtKB-SubCell"/>
</dbReference>
<keyword evidence="8 11" id="KW-0472">Membrane</keyword>
<feature type="compositionally biased region" description="Basic and acidic residues" evidence="10">
    <location>
        <begin position="444"/>
        <end position="453"/>
    </location>
</feature>
<dbReference type="NCBIfam" id="NF037982">
    <property type="entry name" value="Nramp_1"/>
    <property type="match status" value="1"/>
</dbReference>
<feature type="region of interest" description="Disordered" evidence="10">
    <location>
        <begin position="771"/>
        <end position="956"/>
    </location>
</feature>
<evidence type="ECO:0000256" key="11">
    <source>
        <dbReference type="SAM" id="Phobius"/>
    </source>
</evidence>
<evidence type="ECO:0000256" key="8">
    <source>
        <dbReference type="ARBA" id="ARBA00023136"/>
    </source>
</evidence>
<feature type="transmembrane region" description="Helical" evidence="11">
    <location>
        <begin position="1554"/>
        <end position="1572"/>
    </location>
</feature>
<keyword evidence="4" id="KW-0813">Transport</keyword>
<evidence type="ECO:0000256" key="2">
    <source>
        <dbReference type="ARBA" id="ARBA00004155"/>
    </source>
</evidence>
<evidence type="ECO:0000256" key="5">
    <source>
        <dbReference type="ARBA" id="ARBA00022496"/>
    </source>
</evidence>
<evidence type="ECO:0000313" key="13">
    <source>
        <dbReference type="Proteomes" id="UP001152622"/>
    </source>
</evidence>
<dbReference type="Proteomes" id="UP001152622">
    <property type="component" value="Chromosome 5"/>
</dbReference>
<comment type="subcellular location">
    <subcellularLocation>
        <location evidence="1">Late endosome membrane</location>
        <topology evidence="1">Multi-pass membrane protein</topology>
    </subcellularLocation>
    <subcellularLocation>
        <location evidence="2">Lysosome membrane</location>
        <topology evidence="2">Multi-pass membrane protein</topology>
    </subcellularLocation>
</comment>
<protein>
    <recommendedName>
        <fullName evidence="14">Solute carrier family 11 member 2</fullName>
    </recommendedName>
</protein>
<feature type="compositionally biased region" description="Basic and acidic residues" evidence="10">
    <location>
        <begin position="313"/>
        <end position="330"/>
    </location>
</feature>
<comment type="similarity">
    <text evidence="3">Belongs to the NRAMP family.</text>
</comment>
<dbReference type="PANTHER" id="PTHR11706:SF33">
    <property type="entry name" value="NATURAL RESISTANCE-ASSOCIATED MACROPHAGE PROTEIN 2"/>
    <property type="match status" value="1"/>
</dbReference>
<feature type="transmembrane region" description="Helical" evidence="11">
    <location>
        <begin position="1599"/>
        <end position="1618"/>
    </location>
</feature>
<evidence type="ECO:0000256" key="6">
    <source>
        <dbReference type="ARBA" id="ARBA00022692"/>
    </source>
</evidence>
<keyword evidence="5" id="KW-0406">Ion transport</keyword>
<feature type="compositionally biased region" description="Acidic residues" evidence="10">
    <location>
        <begin position="976"/>
        <end position="985"/>
    </location>
</feature>
<feature type="region of interest" description="Disordered" evidence="10">
    <location>
        <begin position="712"/>
        <end position="745"/>
    </location>
</feature>
<dbReference type="PANTHER" id="PTHR11706">
    <property type="entry name" value="SOLUTE CARRIER PROTEIN FAMILY 11 MEMBER"/>
    <property type="match status" value="1"/>
</dbReference>
<feature type="compositionally biased region" description="Polar residues" evidence="10">
    <location>
        <begin position="788"/>
        <end position="797"/>
    </location>
</feature>
<dbReference type="HAMAP" id="MF_00221">
    <property type="entry name" value="NRAMP"/>
    <property type="match status" value="1"/>
</dbReference>
<evidence type="ECO:0008006" key="14">
    <source>
        <dbReference type="Google" id="ProtNLM"/>
    </source>
</evidence>
<feature type="compositionally biased region" description="Basic and acidic residues" evidence="10">
    <location>
        <begin position="840"/>
        <end position="861"/>
    </location>
</feature>
<dbReference type="InterPro" id="IPR001046">
    <property type="entry name" value="NRAMP_fam"/>
</dbReference>
<dbReference type="NCBIfam" id="TIGR01197">
    <property type="entry name" value="nramp"/>
    <property type="match status" value="1"/>
</dbReference>
<keyword evidence="6 11" id="KW-0812">Transmembrane</keyword>
<dbReference type="GO" id="GO:0005381">
    <property type="term" value="F:iron ion transmembrane transporter activity"/>
    <property type="evidence" value="ECO:0007669"/>
    <property type="project" value="TreeGrafter"/>
</dbReference>
<feature type="compositionally biased region" description="Polar residues" evidence="10">
    <location>
        <begin position="712"/>
        <end position="741"/>
    </location>
</feature>
<reference evidence="12" key="1">
    <citation type="journal article" date="2023" name="Science">
        <title>Genome structures resolve the early diversification of teleost fishes.</title>
        <authorList>
            <person name="Parey E."/>
            <person name="Louis A."/>
            <person name="Montfort J."/>
            <person name="Bouchez O."/>
            <person name="Roques C."/>
            <person name="Iampietro C."/>
            <person name="Lluch J."/>
            <person name="Castinel A."/>
            <person name="Donnadieu C."/>
            <person name="Desvignes T."/>
            <person name="Floi Bucao C."/>
            <person name="Jouanno E."/>
            <person name="Wen M."/>
            <person name="Mejri S."/>
            <person name="Dirks R."/>
            <person name="Jansen H."/>
            <person name="Henkel C."/>
            <person name="Chen W.J."/>
            <person name="Zahm M."/>
            <person name="Cabau C."/>
            <person name="Klopp C."/>
            <person name="Thompson A.W."/>
            <person name="Robinson-Rechavi M."/>
            <person name="Braasch I."/>
            <person name="Lecointre G."/>
            <person name="Bobe J."/>
            <person name="Postlethwait J.H."/>
            <person name="Berthelot C."/>
            <person name="Roest Crollius H."/>
            <person name="Guiguen Y."/>
        </authorList>
    </citation>
    <scope>NUCLEOTIDE SEQUENCE</scope>
    <source>
        <strain evidence="12">WJC10195</strain>
    </source>
</reference>
<name>A0A9Q1FGV5_SYNKA</name>
<dbReference type="OrthoDB" id="9900378at2759"/>
<proteinExistence type="inferred from homology"/>
<keyword evidence="13" id="KW-1185">Reference proteome</keyword>
<dbReference type="GO" id="GO:0015086">
    <property type="term" value="F:cadmium ion transmembrane transporter activity"/>
    <property type="evidence" value="ECO:0007669"/>
    <property type="project" value="TreeGrafter"/>
</dbReference>
<evidence type="ECO:0000313" key="12">
    <source>
        <dbReference type="EMBL" id="KAJ8358524.1"/>
    </source>
</evidence>
<keyword evidence="5" id="KW-0408">Iron</keyword>
<feature type="compositionally biased region" description="Basic and acidic residues" evidence="10">
    <location>
        <begin position="1061"/>
        <end position="1076"/>
    </location>
</feature>
<feature type="transmembrane region" description="Helical" evidence="11">
    <location>
        <begin position="1756"/>
        <end position="1773"/>
    </location>
</feature>
<feature type="region of interest" description="Disordered" evidence="10">
    <location>
        <begin position="1311"/>
        <end position="1336"/>
    </location>
</feature>
<feature type="region of interest" description="Disordered" evidence="10">
    <location>
        <begin position="973"/>
        <end position="1117"/>
    </location>
</feature>
<feature type="compositionally biased region" description="Polar residues" evidence="10">
    <location>
        <begin position="474"/>
        <end position="486"/>
    </location>
</feature>
<feature type="region of interest" description="Disordered" evidence="10">
    <location>
        <begin position="313"/>
        <end position="372"/>
    </location>
</feature>
<feature type="region of interest" description="Disordered" evidence="10">
    <location>
        <begin position="86"/>
        <end position="105"/>
    </location>
</feature>
<feature type="region of interest" description="Disordered" evidence="10">
    <location>
        <begin position="1348"/>
        <end position="1387"/>
    </location>
</feature>
<feature type="region of interest" description="Disordered" evidence="10">
    <location>
        <begin position="178"/>
        <end position="217"/>
    </location>
</feature>
<feature type="transmembrane region" description="Helical" evidence="11">
    <location>
        <begin position="1699"/>
        <end position="1725"/>
    </location>
</feature>
<feature type="compositionally biased region" description="Basic and acidic residues" evidence="10">
    <location>
        <begin position="996"/>
        <end position="1016"/>
    </location>
</feature>
<dbReference type="EMBL" id="JAINUF010000005">
    <property type="protein sequence ID" value="KAJ8358524.1"/>
    <property type="molecule type" value="Genomic_DNA"/>
</dbReference>
<feature type="transmembrane region" description="Helical" evidence="11">
    <location>
        <begin position="1793"/>
        <end position="1810"/>
    </location>
</feature>
<sequence>MFLHRYREKQHTHNFQQPVYERDLGREVNWWTVPGSRTGWVLQDHNNWTGAQLPDFPSTLDSRLRSQGSGKQQGCERAEREWARAEMERAHKERESQRKVQREGWGRRWEPGSPVRYRRDCKRSMSDSSHRELEAWASRYCHSLPRKRRTEAGMWGGQGFQRGQAQERERFPQWVGRDGGAEFQGTYPPPTQNPPVRAWRQEEERQPAIPIRPPQSLFLKRSWEQDHPRSQPPSYIPPPPYSAPHYSLLLTQQPQKYAGKDTVSYVEPILTRQHAQEGNYCALMASVKQEVCGDVRTEQQGEEAWTQEWNNRKQLDLRRTQGHVDNKTRDGSPPPHLSDSTTLSPSQGQPEIAPELKEQTLPEASTSVKAKLKKKRGRETVFCLVSRLGGVAGLSSSPEDPLQSISLPLFGVPSMTDTAGSGVEVLRSEGSGEGSGGFQPADEIDSKVPDQHRFSSPSSAPPLWTPLPKMGRSSRPQAVQSWTGTEQEAAHREELFRAIQTGPRYQTRRTSSQSLVNAEDTDGSKTKGPQPQASAAPDMSKRAQQPHGSVKFPLWKEPSPAAQMNTSPNCQCVKGNSEQQGGAAEGLIHDQKDSRSALCDYTTEESMLDGREDTISDGSSGMFIIDATCVVVRAEFIFPPKKELVQYPSVVQCLNPEPLNNGGIINNHPAEQELDVLPQDNLLRMGEETERELGKQELQSREQDGEQTLTLLHNSPSETDVSHSISDIEAQRTSESPNSSFPYPVIPANETLEERAVRILGIALLGSSVEDTKSMEASPDSPVHDTGETQQSSSELPSTEPGPEATRERGQDEDRNYLQDGDTAEDDELLPGENTPGMEMEERCSQVEELKSLHPSVHESSGEDEADICTEGLVIQEADSEERVSSYAEVNQDASSRSEDSHHLSSSSQNLCPAPTYFDSPPHSPPKSPARMPLLGFPMPLSESPTNDLLQREEPQYPKSLWDAVYRIRRHTAPDSENEEEEGGEFWDNPENVSEDGDKKEVPIDLARKGEMDRSTVDTTPQSQEALEEDSIGNSARCRDQPVEITDLEGSRDTVVPDTKLLGEKAGLQEERRGEEELGGQVDDDTLSCSSSDSRASRDTVILGKEEEGADGTGVEIGEGVEDSEMRVETEAEQTNRISFSCEREMCGSSEELPGADETVSEVKTQGVTELCPAKECFGDGDETALVRETENKHAVETNLRRDEDGELVSAISIEGEMGDSVCLGALSHGGALQREDITAEITDQQEADIWPPEEEVNHTIQEILQDLQEADGTLFEENYNYKLTNNLNGPTFKYRIYYWLGRASVPEGPRLLSPTPHPHDDRPGSGSPRSRDFGHAVPSRFVSMHRGGMGHLAQKRKTSRKMESSRPRAGSTVPSRPPASPASEDEDFSTYFEEKVRIPEDVSQFGFSFRKLWAFTGPGFLMSIAYLDPGNIESDLQSGAKAGFKLLWVLLGATVIGLLLQRLAARLGVVTGMHLAEVCNRQYPVIPRIMLWLMVEMAIIGSDMQEVIGCAIAFNLLSVGRIPLWAGVLITIFDTFVFLFLDKYGLRKLEAFFGVLITVMAISFGYEYVLVRPDQGEVLKGMFVPYCAGCGAMQLEQAVGIVGAVIMPHNIYLHSALVKSRQIDRNNKKEVKEANKYYFIESTIALFVSFLINVFVVAVFAEAFYNKTNLEVNEVCNKSGSSHTDLFPMENTTLEVDIYKGGVVLGCYFGPAALYIWAVGILAAGQSSTMTGTYSGQFVMEGFLNLRWSRFARVLLTRSIAITPTLLVAVFQDVQHLTGMNDFLNVLQSMQLPFALIPILTFTSLTSIMSDFANGLFWKIGGGVLILVVCAINMYFVVVYVTALHSVVLYVLAAVLSIAYLCFVGYLGWQCLVALGVSCLDVGSRVRLGLNAHTDIYLLNDMDNDVCVER</sequence>
<evidence type="ECO:0000256" key="1">
    <source>
        <dbReference type="ARBA" id="ARBA00004107"/>
    </source>
</evidence>
<evidence type="ECO:0000256" key="9">
    <source>
        <dbReference type="ARBA" id="ARBA00023228"/>
    </source>
</evidence>
<evidence type="ECO:0000256" key="4">
    <source>
        <dbReference type="ARBA" id="ARBA00022448"/>
    </source>
</evidence>
<dbReference type="Pfam" id="PF01566">
    <property type="entry name" value="Nramp"/>
    <property type="match status" value="1"/>
</dbReference>
<evidence type="ECO:0000256" key="3">
    <source>
        <dbReference type="ARBA" id="ARBA00006670"/>
    </source>
</evidence>
<dbReference type="GO" id="GO:0005384">
    <property type="term" value="F:manganese ion transmembrane transporter activity"/>
    <property type="evidence" value="ECO:0007669"/>
    <property type="project" value="TreeGrafter"/>
</dbReference>
<feature type="transmembrane region" description="Helical" evidence="11">
    <location>
        <begin position="1817"/>
        <end position="1842"/>
    </location>
</feature>
<feature type="transmembrane region" description="Helical" evidence="11">
    <location>
        <begin position="1848"/>
        <end position="1870"/>
    </location>
</feature>
<feature type="compositionally biased region" description="Basic and acidic residues" evidence="10">
    <location>
        <begin position="805"/>
        <end position="817"/>
    </location>
</feature>
<evidence type="ECO:0000256" key="7">
    <source>
        <dbReference type="ARBA" id="ARBA00022989"/>
    </source>
</evidence>
<accession>A0A9Q1FGV5</accession>
<organism evidence="12 13">
    <name type="scientific">Synaphobranchus kaupii</name>
    <name type="common">Kaup's arrowtooth eel</name>
    <dbReference type="NCBI Taxonomy" id="118154"/>
    <lineage>
        <taxon>Eukaryota</taxon>
        <taxon>Metazoa</taxon>
        <taxon>Chordata</taxon>
        <taxon>Craniata</taxon>
        <taxon>Vertebrata</taxon>
        <taxon>Euteleostomi</taxon>
        <taxon>Actinopterygii</taxon>
        <taxon>Neopterygii</taxon>
        <taxon>Teleostei</taxon>
        <taxon>Anguilliformes</taxon>
        <taxon>Synaphobranchidae</taxon>
        <taxon>Synaphobranchus</taxon>
    </lineage>
</organism>
<dbReference type="PRINTS" id="PR00447">
    <property type="entry name" value="NATRESASSCMP"/>
</dbReference>
<gene>
    <name evidence="12" type="ORF">SKAU_G00150490</name>
</gene>
<evidence type="ECO:0000256" key="10">
    <source>
        <dbReference type="SAM" id="MobiDB-lite"/>
    </source>
</evidence>
<feature type="region of interest" description="Disordered" evidence="10">
    <location>
        <begin position="425"/>
        <end position="547"/>
    </location>
</feature>
<dbReference type="GO" id="GO:0005886">
    <property type="term" value="C:plasma membrane"/>
    <property type="evidence" value="ECO:0007669"/>
    <property type="project" value="TreeGrafter"/>
</dbReference>
<feature type="transmembrane region" description="Helical" evidence="11">
    <location>
        <begin position="1639"/>
        <end position="1662"/>
    </location>
</feature>
<feature type="transmembrane region" description="Helical" evidence="11">
    <location>
        <begin position="1523"/>
        <end position="1542"/>
    </location>
</feature>
<dbReference type="GO" id="GO:0005765">
    <property type="term" value="C:lysosomal membrane"/>
    <property type="evidence" value="ECO:0007669"/>
    <property type="project" value="UniProtKB-SubCell"/>
</dbReference>